<evidence type="ECO:0000259" key="4">
    <source>
        <dbReference type="PROSITE" id="PS51118"/>
    </source>
</evidence>
<name>A0A0H5D819_9RHOB</name>
<evidence type="ECO:0000256" key="2">
    <source>
        <dbReference type="ARBA" id="ARBA00023125"/>
    </source>
</evidence>
<keyword evidence="6" id="KW-1185">Reference proteome</keyword>
<dbReference type="PROSITE" id="PS51118">
    <property type="entry name" value="HTH_HXLR"/>
    <property type="match status" value="1"/>
</dbReference>
<dbReference type="STRING" id="481446.NIT7645_02083"/>
<protein>
    <submittedName>
        <fullName evidence="5">HxlR-like helix-turn-helix</fullName>
    </submittedName>
</protein>
<dbReference type="RefSeq" id="WP_050674384.1">
    <property type="nucleotide sequence ID" value="NZ_CVRL01000046.1"/>
</dbReference>
<dbReference type="InterPro" id="IPR002577">
    <property type="entry name" value="HTH_HxlR"/>
</dbReference>
<dbReference type="Proteomes" id="UP000043764">
    <property type="component" value="Unassembled WGS sequence"/>
</dbReference>
<dbReference type="GO" id="GO:0003677">
    <property type="term" value="F:DNA binding"/>
    <property type="evidence" value="ECO:0007669"/>
    <property type="project" value="UniProtKB-KW"/>
</dbReference>
<keyword evidence="1" id="KW-0805">Transcription regulation</keyword>
<evidence type="ECO:0000313" key="6">
    <source>
        <dbReference type="Proteomes" id="UP000043764"/>
    </source>
</evidence>
<proteinExistence type="predicted"/>
<dbReference type="InterPro" id="IPR036388">
    <property type="entry name" value="WH-like_DNA-bd_sf"/>
</dbReference>
<dbReference type="PANTHER" id="PTHR33204:SF18">
    <property type="entry name" value="TRANSCRIPTIONAL REGULATORY PROTEIN"/>
    <property type="match status" value="1"/>
</dbReference>
<keyword evidence="2" id="KW-0238">DNA-binding</keyword>
<dbReference type="Gene3D" id="1.10.10.10">
    <property type="entry name" value="Winged helix-like DNA-binding domain superfamily/Winged helix DNA-binding domain"/>
    <property type="match status" value="2"/>
</dbReference>
<dbReference type="SUPFAM" id="SSF46785">
    <property type="entry name" value="Winged helix' DNA-binding domain"/>
    <property type="match status" value="2"/>
</dbReference>
<reference evidence="6" key="1">
    <citation type="submission" date="2015-05" db="EMBL/GenBank/DDBJ databases">
        <authorList>
            <person name="Rodrigo-Torres Lidia"/>
            <person name="Arahal R.David."/>
        </authorList>
    </citation>
    <scope>NUCLEOTIDE SEQUENCE [LARGE SCALE GENOMIC DNA]</scope>
    <source>
        <strain evidence="6">CECT 7321</strain>
    </source>
</reference>
<evidence type="ECO:0000256" key="1">
    <source>
        <dbReference type="ARBA" id="ARBA00023015"/>
    </source>
</evidence>
<sequence>MDIGLFVNITSRAWAMPILSSLHSGVAGRQAPLLAATGAGRTAFAQSLDHLIELGLLERNPGYGHPLRPEFRLTPLGKTVAAMADRVLDVAAEADWPLLRRSWTLPVLGSLHEARHFTDIKQQLPNITDRALSQSLKAMEAKSWVLRSVDGAARPPRSTYEAVNTGGQISRIIAPEIVFA</sequence>
<gene>
    <name evidence="5" type="ORF">NIT7321_03739</name>
</gene>
<dbReference type="PANTHER" id="PTHR33204">
    <property type="entry name" value="TRANSCRIPTIONAL REGULATOR, MARR FAMILY"/>
    <property type="match status" value="1"/>
</dbReference>
<dbReference type="AlphaFoldDB" id="A0A0H5D819"/>
<feature type="domain" description="HTH hxlR-type" evidence="4">
    <location>
        <begin position="90"/>
        <end position="180"/>
    </location>
</feature>
<keyword evidence="3" id="KW-0804">Transcription</keyword>
<evidence type="ECO:0000256" key="3">
    <source>
        <dbReference type="ARBA" id="ARBA00023163"/>
    </source>
</evidence>
<dbReference type="Pfam" id="PF01638">
    <property type="entry name" value="HxlR"/>
    <property type="match status" value="1"/>
</dbReference>
<dbReference type="InterPro" id="IPR036390">
    <property type="entry name" value="WH_DNA-bd_sf"/>
</dbReference>
<organism evidence="5 6">
    <name type="scientific">Phaeobacter italicus</name>
    <dbReference type="NCBI Taxonomy" id="481446"/>
    <lineage>
        <taxon>Bacteria</taxon>
        <taxon>Pseudomonadati</taxon>
        <taxon>Pseudomonadota</taxon>
        <taxon>Alphaproteobacteria</taxon>
        <taxon>Rhodobacterales</taxon>
        <taxon>Roseobacteraceae</taxon>
        <taxon>Phaeobacter</taxon>
    </lineage>
</organism>
<evidence type="ECO:0000313" key="5">
    <source>
        <dbReference type="EMBL" id="CRL12858.1"/>
    </source>
</evidence>
<accession>A0A0H5D819</accession>
<dbReference type="EMBL" id="CVRL01000046">
    <property type="protein sequence ID" value="CRL12858.1"/>
    <property type="molecule type" value="Genomic_DNA"/>
</dbReference>